<reference evidence="2" key="1">
    <citation type="journal article" date="2014" name="Proc. Natl. Acad. Sci. U.S.A.">
        <title>Extensive sampling of basidiomycete genomes demonstrates inadequacy of the white-rot/brown-rot paradigm for wood decay fungi.</title>
        <authorList>
            <person name="Riley R."/>
            <person name="Salamov A.A."/>
            <person name="Brown D.W."/>
            <person name="Nagy L.G."/>
            <person name="Floudas D."/>
            <person name="Held B.W."/>
            <person name="Levasseur A."/>
            <person name="Lombard V."/>
            <person name="Morin E."/>
            <person name="Otillar R."/>
            <person name="Lindquist E.A."/>
            <person name="Sun H."/>
            <person name="LaButti K.M."/>
            <person name="Schmutz J."/>
            <person name="Jabbour D."/>
            <person name="Luo H."/>
            <person name="Baker S.E."/>
            <person name="Pisabarro A.G."/>
            <person name="Walton J.D."/>
            <person name="Blanchette R.A."/>
            <person name="Henrissat B."/>
            <person name="Martin F."/>
            <person name="Cullen D."/>
            <person name="Hibbett D.S."/>
            <person name="Grigoriev I.V."/>
        </authorList>
    </citation>
    <scope>NUCLEOTIDE SEQUENCE [LARGE SCALE GENOMIC DNA]</scope>
    <source>
        <strain evidence="2">MUCL 33604</strain>
    </source>
</reference>
<dbReference type="InParanoid" id="A0A067Q2S3"/>
<dbReference type="Pfam" id="PF16093">
    <property type="entry name" value="PAC4"/>
    <property type="match status" value="1"/>
</dbReference>
<name>A0A067Q2S3_9AGAM</name>
<dbReference type="InterPro" id="IPR032157">
    <property type="entry name" value="PAC4"/>
</dbReference>
<dbReference type="HOGENOM" id="CLU_2277888_0_0_1"/>
<evidence type="ECO:0000313" key="2">
    <source>
        <dbReference type="Proteomes" id="UP000027265"/>
    </source>
</evidence>
<accession>A0A067Q2S3</accession>
<gene>
    <name evidence="1" type="ORF">JAAARDRAFT_35487</name>
</gene>
<dbReference type="EMBL" id="KL197719">
    <property type="protein sequence ID" value="KDQ57797.1"/>
    <property type="molecule type" value="Genomic_DNA"/>
</dbReference>
<dbReference type="AlphaFoldDB" id="A0A067Q2S3"/>
<keyword evidence="2" id="KW-1185">Reference proteome</keyword>
<dbReference type="OrthoDB" id="368507at2759"/>
<dbReference type="GO" id="GO:0043248">
    <property type="term" value="P:proteasome assembly"/>
    <property type="evidence" value="ECO:0007669"/>
    <property type="project" value="InterPro"/>
</dbReference>
<organism evidence="1 2">
    <name type="scientific">Jaapia argillacea MUCL 33604</name>
    <dbReference type="NCBI Taxonomy" id="933084"/>
    <lineage>
        <taxon>Eukaryota</taxon>
        <taxon>Fungi</taxon>
        <taxon>Dikarya</taxon>
        <taxon>Basidiomycota</taxon>
        <taxon>Agaricomycotina</taxon>
        <taxon>Agaricomycetes</taxon>
        <taxon>Agaricomycetidae</taxon>
        <taxon>Jaapiales</taxon>
        <taxon>Jaapiaceae</taxon>
        <taxon>Jaapia</taxon>
    </lineage>
</organism>
<dbReference type="Proteomes" id="UP000027265">
    <property type="component" value="Unassembled WGS sequence"/>
</dbReference>
<proteinExistence type="predicted"/>
<protein>
    <submittedName>
        <fullName evidence="1">Uncharacterized protein</fullName>
    </submittedName>
</protein>
<sequence>MATKSIRVQTRYFPPSDSAIPALALQVTHLVDSYMLWIGTTEMEAENVDKAPLAGALGRDWACAMPAIHPGAQPSGTSLFCAPNSDVALAMAQRLGDSLLVH</sequence>
<evidence type="ECO:0000313" key="1">
    <source>
        <dbReference type="EMBL" id="KDQ57797.1"/>
    </source>
</evidence>